<proteinExistence type="predicted"/>
<geneLocation type="plasmid" evidence="2 3">
    <name>unnamed1</name>
</geneLocation>
<reference evidence="1" key="1">
    <citation type="journal article" date="2014" name="Int. J. Syst. Evol. Microbiol.">
        <title>Complete genome sequence of Corynebacterium casei LMG S-19264T (=DSM 44701T), isolated from a smear-ripened cheese.</title>
        <authorList>
            <consortium name="US DOE Joint Genome Institute (JGI-PGF)"/>
            <person name="Walter F."/>
            <person name="Albersmeier A."/>
            <person name="Kalinowski J."/>
            <person name="Ruckert C."/>
        </authorList>
    </citation>
    <scope>NUCLEOTIDE SEQUENCE</scope>
    <source>
        <strain evidence="1">JCM 12289</strain>
    </source>
</reference>
<keyword evidence="2" id="KW-0614">Plasmid</keyword>
<name>A0AAV3SG85_HALDO</name>
<dbReference type="GO" id="GO:0016740">
    <property type="term" value="F:transferase activity"/>
    <property type="evidence" value="ECO:0007669"/>
    <property type="project" value="UniProtKB-KW"/>
</dbReference>
<protein>
    <submittedName>
        <fullName evidence="1">Nucleotidyl transferase AbiEii/AbiGii toxin family protein</fullName>
    </submittedName>
</protein>
<dbReference type="EMBL" id="BAAADN010000023">
    <property type="protein sequence ID" value="GAA0459539.1"/>
    <property type="molecule type" value="Genomic_DNA"/>
</dbReference>
<reference evidence="1" key="3">
    <citation type="submission" date="2023-12" db="EMBL/GenBank/DDBJ databases">
        <authorList>
            <person name="Sun Q."/>
            <person name="Inoue M."/>
        </authorList>
    </citation>
    <scope>NUCLEOTIDE SEQUENCE</scope>
    <source>
        <strain evidence="1">JCM 12289</strain>
    </source>
</reference>
<dbReference type="InterPro" id="IPR014942">
    <property type="entry name" value="AbiEii"/>
</dbReference>
<dbReference type="KEGG" id="hdo:MUK72_16170"/>
<evidence type="ECO:0000313" key="4">
    <source>
        <dbReference type="Proteomes" id="UP001500962"/>
    </source>
</evidence>
<dbReference type="EMBL" id="CP095006">
    <property type="protein sequence ID" value="UOO96713.1"/>
    <property type="molecule type" value="Genomic_DNA"/>
</dbReference>
<reference evidence="2" key="2">
    <citation type="submission" date="2022-04" db="EMBL/GenBank/DDBJ databases">
        <title>Sequencing and genomic assembly of Halococcus dombrowskii.</title>
        <authorList>
            <person name="Lim S.W."/>
            <person name="MacLea K.S."/>
        </authorList>
    </citation>
    <scope>NUCLEOTIDE SEQUENCE</scope>
    <source>
        <strain evidence="2">H4</strain>
        <plasmid evidence="2">unnamed1</plasmid>
    </source>
</reference>
<organism evidence="1 4">
    <name type="scientific">Halococcus dombrowskii</name>
    <dbReference type="NCBI Taxonomy" id="179637"/>
    <lineage>
        <taxon>Archaea</taxon>
        <taxon>Methanobacteriati</taxon>
        <taxon>Methanobacteriota</taxon>
        <taxon>Stenosarchaea group</taxon>
        <taxon>Halobacteria</taxon>
        <taxon>Halobacteriales</taxon>
        <taxon>Halococcaceae</taxon>
        <taxon>Halococcus</taxon>
    </lineage>
</organism>
<dbReference type="RefSeq" id="WP_244705694.1">
    <property type="nucleotide sequence ID" value="NZ_CP095006.1"/>
</dbReference>
<keyword evidence="3" id="KW-1185">Reference proteome</keyword>
<keyword evidence="1" id="KW-0808">Transferase</keyword>
<dbReference type="Proteomes" id="UP000830542">
    <property type="component" value="Plasmid unnamed1"/>
</dbReference>
<dbReference type="AlphaFoldDB" id="A0AAV3SG85"/>
<dbReference type="GeneID" id="71763416"/>
<dbReference type="Gene3D" id="3.10.450.620">
    <property type="entry name" value="JHP933, nucleotidyltransferase-like core domain"/>
    <property type="match status" value="1"/>
</dbReference>
<evidence type="ECO:0000313" key="1">
    <source>
        <dbReference type="EMBL" id="GAA0459539.1"/>
    </source>
</evidence>
<evidence type="ECO:0000313" key="3">
    <source>
        <dbReference type="Proteomes" id="UP000830542"/>
    </source>
</evidence>
<dbReference type="Pfam" id="PF08843">
    <property type="entry name" value="AbiEii"/>
    <property type="match status" value="1"/>
</dbReference>
<sequence>MIDDTRLRTLARQTGVTAGLAEKNYVNSWILYALYTSPLADHLVFKGGTALSKLYFPEIWRFSEDLDFTATEPLPDLGQRLETAVTGIANRSGITFTVTNVYEAGEPVEYVQIDVQYDAILGQRNTTDLDITFNEALAFPPVQHQHAFEDIPAFDLTAYSVEEIFVEKLRSLYQRARARDYYDIYRLLNQESFDDKAVADALRTKSRAHNVSLDLANGIPADSQEAVHQYWKQALDRLVQQKPAFDDVAHQINDYLLDLSAAG</sequence>
<evidence type="ECO:0000313" key="2">
    <source>
        <dbReference type="EMBL" id="UOO96713.1"/>
    </source>
</evidence>
<accession>A0AAV3SG85</accession>
<dbReference type="Proteomes" id="UP001500962">
    <property type="component" value="Unassembled WGS sequence"/>
</dbReference>
<gene>
    <name evidence="1" type="ORF">GCM10008985_14870</name>
    <name evidence="2" type="ORF">MUK72_16170</name>
</gene>